<keyword evidence="3" id="KW-1185">Reference proteome</keyword>
<organism evidence="2 3">
    <name type="scientific">Rhizophagus irregularis</name>
    <dbReference type="NCBI Taxonomy" id="588596"/>
    <lineage>
        <taxon>Eukaryota</taxon>
        <taxon>Fungi</taxon>
        <taxon>Fungi incertae sedis</taxon>
        <taxon>Mucoromycota</taxon>
        <taxon>Glomeromycotina</taxon>
        <taxon>Glomeromycetes</taxon>
        <taxon>Glomerales</taxon>
        <taxon>Glomeraceae</taxon>
        <taxon>Rhizophagus</taxon>
    </lineage>
</organism>
<proteinExistence type="predicted"/>
<comment type="caution">
    <text evidence="2">The sequence shown here is derived from an EMBL/GenBank/DDBJ whole genome shotgun (WGS) entry which is preliminary data.</text>
</comment>
<accession>A0A2I1GFR1</accession>
<dbReference type="Proteomes" id="UP000234323">
    <property type="component" value="Unassembled WGS sequence"/>
</dbReference>
<name>A0A2I1GFR1_9GLOM</name>
<feature type="region of interest" description="Disordered" evidence="1">
    <location>
        <begin position="97"/>
        <end position="116"/>
    </location>
</feature>
<dbReference type="OrthoDB" id="2309532at2759"/>
<dbReference type="EMBL" id="LLXI01000385">
    <property type="protein sequence ID" value="PKY45459.1"/>
    <property type="molecule type" value="Genomic_DNA"/>
</dbReference>
<sequence length="116" mass="12801">MPRNPLNFLRDQVQQHKVKQVTCKRVSLNSSSSIQDPTLASRILKITKNYIDMPALVIQWNDAGFNDVPASPGNKNGIVGQDRNVIINHLVTGATPSSCSEMDNRLETAKNSSQLL</sequence>
<protein>
    <submittedName>
        <fullName evidence="2">Uncharacterized protein</fullName>
    </submittedName>
</protein>
<evidence type="ECO:0000313" key="3">
    <source>
        <dbReference type="Proteomes" id="UP000234323"/>
    </source>
</evidence>
<evidence type="ECO:0000313" key="2">
    <source>
        <dbReference type="EMBL" id="PKY45459.1"/>
    </source>
</evidence>
<reference evidence="2 3" key="1">
    <citation type="submission" date="2015-10" db="EMBL/GenBank/DDBJ databases">
        <title>Genome analyses suggest a sexual origin of heterokaryosis in a supposedly ancient asexual fungus.</title>
        <authorList>
            <person name="Ropars J."/>
            <person name="Sedzielewska K."/>
            <person name="Noel J."/>
            <person name="Charron P."/>
            <person name="Farinelli L."/>
            <person name="Marton T."/>
            <person name="Kruger M."/>
            <person name="Pelin A."/>
            <person name="Brachmann A."/>
            <person name="Corradi N."/>
        </authorList>
    </citation>
    <scope>NUCLEOTIDE SEQUENCE [LARGE SCALE GENOMIC DNA]</scope>
    <source>
        <strain evidence="2 3">A4</strain>
    </source>
</reference>
<gene>
    <name evidence="2" type="ORF">RhiirA4_460041</name>
</gene>
<dbReference type="AlphaFoldDB" id="A0A2I1GFR1"/>
<evidence type="ECO:0000256" key="1">
    <source>
        <dbReference type="SAM" id="MobiDB-lite"/>
    </source>
</evidence>